<dbReference type="RefSeq" id="XP_060122061.1">
    <property type="nucleotide sequence ID" value="XM_060266078.1"/>
</dbReference>
<accession>A0AAF0JAT2</accession>
<dbReference type="GO" id="GO:0030695">
    <property type="term" value="F:GTPase regulator activity"/>
    <property type="evidence" value="ECO:0007669"/>
    <property type="project" value="UniProtKB-ARBA"/>
</dbReference>
<dbReference type="Gene3D" id="2.10.110.10">
    <property type="entry name" value="Cysteine Rich Protein"/>
    <property type="match status" value="2"/>
</dbReference>
<evidence type="ECO:0000256" key="6">
    <source>
        <dbReference type="SAM" id="MobiDB-lite"/>
    </source>
</evidence>
<evidence type="ECO:0000256" key="1">
    <source>
        <dbReference type="ARBA" id="ARBA00022723"/>
    </source>
</evidence>
<feature type="domain" description="LIM zinc-binding" evidence="7">
    <location>
        <begin position="1"/>
        <end position="43"/>
    </location>
</feature>
<protein>
    <recommendedName>
        <fullName evidence="7">LIM zinc-binding domain-containing protein</fullName>
    </recommendedName>
</protein>
<evidence type="ECO:0000256" key="5">
    <source>
        <dbReference type="PROSITE-ProRule" id="PRU00125"/>
    </source>
</evidence>
<dbReference type="PROSITE" id="PS50023">
    <property type="entry name" value="LIM_DOMAIN_2"/>
    <property type="match status" value="2"/>
</dbReference>
<evidence type="ECO:0000259" key="7">
    <source>
        <dbReference type="PROSITE" id="PS50023"/>
    </source>
</evidence>
<dbReference type="SMART" id="SM00132">
    <property type="entry name" value="LIM"/>
    <property type="match status" value="2"/>
</dbReference>
<keyword evidence="1 5" id="KW-0479">Metal-binding</keyword>
<dbReference type="CDD" id="cd09401">
    <property type="entry name" value="LIM_TLP_like"/>
    <property type="match status" value="1"/>
</dbReference>
<dbReference type="AlphaFoldDB" id="A0AAF0JAT2"/>
<organism evidence="8 9">
    <name type="scientific">Malassezia japonica</name>
    <dbReference type="NCBI Taxonomy" id="223818"/>
    <lineage>
        <taxon>Eukaryota</taxon>
        <taxon>Fungi</taxon>
        <taxon>Dikarya</taxon>
        <taxon>Basidiomycota</taxon>
        <taxon>Ustilaginomycotina</taxon>
        <taxon>Malasseziomycetes</taxon>
        <taxon>Malasseziales</taxon>
        <taxon>Malasseziaceae</taxon>
        <taxon>Malassezia</taxon>
    </lineage>
</organism>
<sequence length="231" mass="24844">MAKPYHKQCLKCVVCNKLLDSVSLLEHEGEPFCNNCHRTHLGQGKDKFGTAVPLRPKVDVTPKKSEGSSQPNTPSRLARATPDAATPSPSRRPLPTTPSGSANPLSLPNSLSRQSLGERSMEAAQSELSFEKAPTITSPSAPIISGTPLCARCQKPVYFAEQKQAAGRKWHRACLRCDGCNTSLDPGKVQDGPADLAHRGLPNTWCRMCYAKHFGPRGIGVAGLSFPDMAT</sequence>
<dbReference type="EMBL" id="CP119960">
    <property type="protein sequence ID" value="WFD39164.1"/>
    <property type="molecule type" value="Genomic_DNA"/>
</dbReference>
<dbReference type="FunFam" id="2.10.110.10:FF:000001">
    <property type="entry name" value="Cysteine and glycine-rich protein 1"/>
    <property type="match status" value="1"/>
</dbReference>
<keyword evidence="2" id="KW-0677">Repeat</keyword>
<gene>
    <name evidence="8" type="ORF">MJAP1_002134</name>
</gene>
<proteinExistence type="predicted"/>
<keyword evidence="9" id="KW-1185">Reference proteome</keyword>
<reference evidence="8" key="1">
    <citation type="submission" date="2023-03" db="EMBL/GenBank/DDBJ databases">
        <title>Mating type loci evolution in Malassezia.</title>
        <authorList>
            <person name="Coelho M.A."/>
        </authorList>
    </citation>
    <scope>NUCLEOTIDE SEQUENCE</scope>
    <source>
        <strain evidence="8">CBS 9431</strain>
    </source>
</reference>
<evidence type="ECO:0000256" key="3">
    <source>
        <dbReference type="ARBA" id="ARBA00022833"/>
    </source>
</evidence>
<dbReference type="PROSITE" id="PS00478">
    <property type="entry name" value="LIM_DOMAIN_1"/>
    <property type="match status" value="1"/>
</dbReference>
<feature type="domain" description="LIM zinc-binding" evidence="7">
    <location>
        <begin position="148"/>
        <end position="216"/>
    </location>
</feature>
<dbReference type="GO" id="GO:0046872">
    <property type="term" value="F:metal ion binding"/>
    <property type="evidence" value="ECO:0007669"/>
    <property type="project" value="UniProtKB-KW"/>
</dbReference>
<dbReference type="PANTHER" id="PTHR46074:SF5">
    <property type="entry name" value="LIM DOMAIN-CONTAINING PROTEIN C"/>
    <property type="match status" value="1"/>
</dbReference>
<dbReference type="PANTHER" id="PTHR46074">
    <property type="entry name" value="CYSTEINE-RICH PROTEIN CRIP FAMILY MEMBER"/>
    <property type="match status" value="1"/>
</dbReference>
<evidence type="ECO:0000313" key="9">
    <source>
        <dbReference type="Proteomes" id="UP001217754"/>
    </source>
</evidence>
<dbReference type="GeneID" id="85225785"/>
<dbReference type="Proteomes" id="UP001217754">
    <property type="component" value="Chromosome 3"/>
</dbReference>
<feature type="region of interest" description="Disordered" evidence="6">
    <location>
        <begin position="57"/>
        <end position="138"/>
    </location>
</feature>
<evidence type="ECO:0000313" key="8">
    <source>
        <dbReference type="EMBL" id="WFD39164.1"/>
    </source>
</evidence>
<dbReference type="InterPro" id="IPR001781">
    <property type="entry name" value="Znf_LIM"/>
</dbReference>
<dbReference type="Pfam" id="PF00412">
    <property type="entry name" value="LIM"/>
    <property type="match status" value="2"/>
</dbReference>
<evidence type="ECO:0000256" key="2">
    <source>
        <dbReference type="ARBA" id="ARBA00022737"/>
    </source>
</evidence>
<dbReference type="SUPFAM" id="SSF57716">
    <property type="entry name" value="Glucocorticoid receptor-like (DNA-binding domain)"/>
    <property type="match status" value="3"/>
</dbReference>
<keyword evidence="3 5" id="KW-0862">Zinc</keyword>
<evidence type="ECO:0000256" key="4">
    <source>
        <dbReference type="ARBA" id="ARBA00023038"/>
    </source>
</evidence>
<keyword evidence="4 5" id="KW-0440">LIM domain</keyword>
<feature type="compositionally biased region" description="Basic and acidic residues" evidence="6">
    <location>
        <begin position="57"/>
        <end position="66"/>
    </location>
</feature>
<feature type="compositionally biased region" description="Low complexity" evidence="6">
    <location>
        <begin position="97"/>
        <end position="115"/>
    </location>
</feature>
<name>A0AAF0JAT2_9BASI</name>